<keyword evidence="7 11" id="KW-0406">Ion transport</keyword>
<evidence type="ECO:0000256" key="9">
    <source>
        <dbReference type="ARBA" id="ARBA00023201"/>
    </source>
</evidence>
<accession>A0AAD9JK49</accession>
<comment type="caution">
    <text evidence="13">The sequence shown here is derived from an EMBL/GenBank/DDBJ whole genome shotgun (WGS) entry which is preliminary data.</text>
</comment>
<dbReference type="AlphaFoldDB" id="A0AAD9JK49"/>
<keyword evidence="5 12" id="KW-1133">Transmembrane helix</keyword>
<name>A0AAD9JK49_9ANNE</name>
<protein>
    <submittedName>
        <fullName evidence="13">Uncharacterized protein</fullName>
    </submittedName>
</protein>
<evidence type="ECO:0000313" key="14">
    <source>
        <dbReference type="Proteomes" id="UP001208570"/>
    </source>
</evidence>
<keyword evidence="3 11" id="KW-0894">Sodium channel</keyword>
<evidence type="ECO:0000256" key="3">
    <source>
        <dbReference type="ARBA" id="ARBA00022461"/>
    </source>
</evidence>
<dbReference type="Proteomes" id="UP001208570">
    <property type="component" value="Unassembled WGS sequence"/>
</dbReference>
<proteinExistence type="inferred from homology"/>
<dbReference type="Gene3D" id="2.60.470.10">
    <property type="entry name" value="Acid-sensing ion channels like domains"/>
    <property type="match status" value="1"/>
</dbReference>
<evidence type="ECO:0000256" key="10">
    <source>
        <dbReference type="ARBA" id="ARBA00023303"/>
    </source>
</evidence>
<evidence type="ECO:0000256" key="4">
    <source>
        <dbReference type="ARBA" id="ARBA00022692"/>
    </source>
</evidence>
<keyword evidence="14" id="KW-1185">Reference proteome</keyword>
<keyword evidence="9 11" id="KW-0739">Sodium transport</keyword>
<sequence>MHGLPKVIHAKSTLSRIFWSIVCIAAGAMFCMQMSEVLRRYFSYPKKVTVEVVPTPVPFPSISLCNMRNLDFYTLNTLNRKFIADPYPTSHLNDSNPFIRSYMLLVARYGKLWYEYQDVYPHIFQEVFSRTTFSSNINESIISEAAVLLDEFIVNCYHAGNSCNRSRDFDKFFDPYYFNCFTYTAPSYRDGNQGYSLSEGIENGWSSIVLTGSGMLDSNKEIRILPGLHESKSAVAASEGVRVVIHLPGTQPFPFTEGYDVPPGFSASFGIRPRLNIRIGQPYGNCSNENPFKGGTTKYRWLSCQKMCIQKYVIAHCNCFDVSLPSLWEMKVPPCRRSDIIPNECMDHVTQECLDILMKLYDNIQCARKVRDMANKNSTLISQCSCFHPCEEIDYDVSYSLAKWPASGYEGDAAFHEVFYIENFTERFIDTPKYNVVTAYFTDANRETTMRDFARLNVYVADSNVIKTQESPEYGSNQLVSDIGGQLGLWVGISVITLTEVLELMGELFRYFCRANHITERRSPVRRATAVRNGLYSSQPSPFTYSDPRDECLQPMTQFRPDVT</sequence>
<gene>
    <name evidence="13" type="ORF">LSH36_265g03020</name>
</gene>
<evidence type="ECO:0000256" key="8">
    <source>
        <dbReference type="ARBA" id="ARBA00023136"/>
    </source>
</evidence>
<keyword evidence="4 11" id="KW-0812">Transmembrane</keyword>
<evidence type="ECO:0000256" key="7">
    <source>
        <dbReference type="ARBA" id="ARBA00023065"/>
    </source>
</evidence>
<evidence type="ECO:0000256" key="1">
    <source>
        <dbReference type="ARBA" id="ARBA00004141"/>
    </source>
</evidence>
<dbReference type="InterPro" id="IPR001873">
    <property type="entry name" value="ENaC"/>
</dbReference>
<dbReference type="PRINTS" id="PR01078">
    <property type="entry name" value="AMINACHANNEL"/>
</dbReference>
<reference evidence="13" key="1">
    <citation type="journal article" date="2023" name="Mol. Biol. Evol.">
        <title>Third-Generation Sequencing Reveals the Adaptive Role of the Epigenome in Three Deep-Sea Polychaetes.</title>
        <authorList>
            <person name="Perez M."/>
            <person name="Aroh O."/>
            <person name="Sun Y."/>
            <person name="Lan Y."/>
            <person name="Juniper S.K."/>
            <person name="Young C.R."/>
            <person name="Angers B."/>
            <person name="Qian P.Y."/>
        </authorList>
    </citation>
    <scope>NUCLEOTIDE SEQUENCE</scope>
    <source>
        <strain evidence="13">P08H-3</strain>
    </source>
</reference>
<keyword evidence="10 11" id="KW-0407">Ion channel</keyword>
<evidence type="ECO:0000256" key="5">
    <source>
        <dbReference type="ARBA" id="ARBA00022989"/>
    </source>
</evidence>
<dbReference type="EMBL" id="JAODUP010000265">
    <property type="protein sequence ID" value="KAK2154561.1"/>
    <property type="molecule type" value="Genomic_DNA"/>
</dbReference>
<feature type="transmembrane region" description="Helical" evidence="12">
    <location>
        <begin position="17"/>
        <end position="38"/>
    </location>
</feature>
<dbReference type="PANTHER" id="PTHR11690:SF248">
    <property type="entry name" value="PICKPOCKET 17, ISOFORM A"/>
    <property type="match status" value="1"/>
</dbReference>
<dbReference type="GO" id="GO:0005886">
    <property type="term" value="C:plasma membrane"/>
    <property type="evidence" value="ECO:0007669"/>
    <property type="project" value="TreeGrafter"/>
</dbReference>
<comment type="subcellular location">
    <subcellularLocation>
        <location evidence="1">Membrane</location>
        <topology evidence="1">Multi-pass membrane protein</topology>
    </subcellularLocation>
</comment>
<dbReference type="GO" id="GO:0015280">
    <property type="term" value="F:ligand-gated sodium channel activity"/>
    <property type="evidence" value="ECO:0007669"/>
    <property type="project" value="TreeGrafter"/>
</dbReference>
<dbReference type="Pfam" id="PF00858">
    <property type="entry name" value="ASC"/>
    <property type="match status" value="1"/>
</dbReference>
<dbReference type="Gene3D" id="1.10.287.770">
    <property type="entry name" value="YojJ-like"/>
    <property type="match status" value="1"/>
</dbReference>
<comment type="similarity">
    <text evidence="11">Belongs to the amiloride-sensitive sodium channel (TC 1.A.6) family.</text>
</comment>
<keyword evidence="8 12" id="KW-0472">Membrane</keyword>
<keyword evidence="6" id="KW-0915">Sodium</keyword>
<dbReference type="PANTHER" id="PTHR11690">
    <property type="entry name" value="AMILORIDE-SENSITIVE SODIUM CHANNEL-RELATED"/>
    <property type="match status" value="1"/>
</dbReference>
<evidence type="ECO:0000256" key="11">
    <source>
        <dbReference type="RuleBase" id="RU000679"/>
    </source>
</evidence>
<organism evidence="13 14">
    <name type="scientific">Paralvinella palmiformis</name>
    <dbReference type="NCBI Taxonomy" id="53620"/>
    <lineage>
        <taxon>Eukaryota</taxon>
        <taxon>Metazoa</taxon>
        <taxon>Spiralia</taxon>
        <taxon>Lophotrochozoa</taxon>
        <taxon>Annelida</taxon>
        <taxon>Polychaeta</taxon>
        <taxon>Sedentaria</taxon>
        <taxon>Canalipalpata</taxon>
        <taxon>Terebellida</taxon>
        <taxon>Terebelliformia</taxon>
        <taxon>Alvinellidae</taxon>
        <taxon>Paralvinella</taxon>
    </lineage>
</organism>
<keyword evidence="2 11" id="KW-0813">Transport</keyword>
<evidence type="ECO:0000256" key="12">
    <source>
        <dbReference type="SAM" id="Phobius"/>
    </source>
</evidence>
<evidence type="ECO:0000313" key="13">
    <source>
        <dbReference type="EMBL" id="KAK2154561.1"/>
    </source>
</evidence>
<evidence type="ECO:0000256" key="6">
    <source>
        <dbReference type="ARBA" id="ARBA00023053"/>
    </source>
</evidence>
<evidence type="ECO:0000256" key="2">
    <source>
        <dbReference type="ARBA" id="ARBA00022448"/>
    </source>
</evidence>